<keyword evidence="4" id="KW-1185">Reference proteome</keyword>
<protein>
    <recommendedName>
        <fullName evidence="2">DUF4806 domain-containing protein</fullName>
    </recommendedName>
</protein>
<comment type="caution">
    <text evidence="3">The sequence shown here is derived from an EMBL/GenBank/DDBJ whole genome shotgun (WGS) entry which is preliminary data.</text>
</comment>
<dbReference type="AlphaFoldDB" id="A0ABD1KTN6"/>
<feature type="compositionally biased region" description="Pro residues" evidence="1">
    <location>
        <begin position="137"/>
        <end position="146"/>
    </location>
</feature>
<gene>
    <name evidence="3" type="ORF">ACEWY4_001306</name>
</gene>
<feature type="domain" description="DUF4806" evidence="2">
    <location>
        <begin position="218"/>
        <end position="296"/>
    </location>
</feature>
<proteinExistence type="predicted"/>
<name>A0ABD1KTN6_9TELE</name>
<sequence>MAYYLIQFQASKDIAVVPVDWHDDGVVYWPRYKNTERVKRAVANCEEHEPNWLQYDVKVVRTCNNYKDAITLQRQYELQSDADQEGELPDKRPRRAVHRFGDSDESDEDLPDSPPSHQRRQISTPQPEHYLGTAVPPQLPPPPAPTPALNVRQIEEPSNHAATWRGGSIPNIPCFAIEVHILSLPEHMKQQQDQLVAKVNFLCNRLNCTPGPDSEMPENVQLPLEQLEAVDAFEIFLKEPSNDPARQKVISSLAIIGGHDVKRVTWNILSRLFSDEVSCQMSWKGVHNKRPFSRMATKTLLFCK</sequence>
<evidence type="ECO:0000259" key="2">
    <source>
        <dbReference type="Pfam" id="PF16064"/>
    </source>
</evidence>
<dbReference type="PANTHER" id="PTHR34153">
    <property type="entry name" value="SI:CH211-262H13.3-RELATED-RELATED"/>
    <property type="match status" value="1"/>
</dbReference>
<evidence type="ECO:0000313" key="3">
    <source>
        <dbReference type="EMBL" id="KAL2102138.1"/>
    </source>
</evidence>
<dbReference type="InterPro" id="IPR032071">
    <property type="entry name" value="DUF4806"/>
</dbReference>
<evidence type="ECO:0000256" key="1">
    <source>
        <dbReference type="SAM" id="MobiDB-lite"/>
    </source>
</evidence>
<evidence type="ECO:0000313" key="4">
    <source>
        <dbReference type="Proteomes" id="UP001591681"/>
    </source>
</evidence>
<dbReference type="Pfam" id="PF16064">
    <property type="entry name" value="DUF4806"/>
    <property type="match status" value="1"/>
</dbReference>
<organism evidence="3 4">
    <name type="scientific">Coilia grayii</name>
    <name type="common">Gray's grenadier anchovy</name>
    <dbReference type="NCBI Taxonomy" id="363190"/>
    <lineage>
        <taxon>Eukaryota</taxon>
        <taxon>Metazoa</taxon>
        <taxon>Chordata</taxon>
        <taxon>Craniata</taxon>
        <taxon>Vertebrata</taxon>
        <taxon>Euteleostomi</taxon>
        <taxon>Actinopterygii</taxon>
        <taxon>Neopterygii</taxon>
        <taxon>Teleostei</taxon>
        <taxon>Clupei</taxon>
        <taxon>Clupeiformes</taxon>
        <taxon>Clupeoidei</taxon>
        <taxon>Engraulidae</taxon>
        <taxon>Coilinae</taxon>
        <taxon>Coilia</taxon>
    </lineage>
</organism>
<reference evidence="3 4" key="1">
    <citation type="submission" date="2024-09" db="EMBL/GenBank/DDBJ databases">
        <title>A chromosome-level genome assembly of Gray's grenadier anchovy, Coilia grayii.</title>
        <authorList>
            <person name="Fu Z."/>
        </authorList>
    </citation>
    <scope>NUCLEOTIDE SEQUENCE [LARGE SCALE GENOMIC DNA]</scope>
    <source>
        <strain evidence="3">G4</strain>
        <tissue evidence="3">Muscle</tissue>
    </source>
</reference>
<dbReference type="PANTHER" id="PTHR34153:SF2">
    <property type="entry name" value="SI:CH211-262H13.3-RELATED"/>
    <property type="match status" value="1"/>
</dbReference>
<feature type="region of interest" description="Disordered" evidence="1">
    <location>
        <begin position="78"/>
        <end position="150"/>
    </location>
</feature>
<dbReference type="Proteomes" id="UP001591681">
    <property type="component" value="Unassembled WGS sequence"/>
</dbReference>
<dbReference type="EMBL" id="JBHFQA010000002">
    <property type="protein sequence ID" value="KAL2102138.1"/>
    <property type="molecule type" value="Genomic_DNA"/>
</dbReference>
<accession>A0ABD1KTN6</accession>